<dbReference type="EMBL" id="DXBN01000103">
    <property type="protein sequence ID" value="HIZ53155.1"/>
    <property type="molecule type" value="Genomic_DNA"/>
</dbReference>
<dbReference type="InterPro" id="IPR002347">
    <property type="entry name" value="SDR_fam"/>
</dbReference>
<comment type="pathway">
    <text evidence="1">Lipid metabolism.</text>
</comment>
<comment type="caution">
    <text evidence="8">The sequence shown here is derived from an EMBL/GenBank/DDBJ whole genome shotgun (WGS) entry which is preliminary data.</text>
</comment>
<evidence type="ECO:0000256" key="7">
    <source>
        <dbReference type="ARBA" id="ARBA00023160"/>
    </source>
</evidence>
<accession>A0A9D2F629</accession>
<comment type="similarity">
    <text evidence="2">Belongs to the short-chain dehydrogenases/reductases (SDR) family. FabI subfamily.</text>
</comment>
<dbReference type="GO" id="GO:0004318">
    <property type="term" value="F:enoyl-[acyl-carrier-protein] reductase (NADH) activity"/>
    <property type="evidence" value="ECO:0007669"/>
    <property type="project" value="InterPro"/>
</dbReference>
<dbReference type="Pfam" id="PF13561">
    <property type="entry name" value="adh_short_C2"/>
    <property type="match status" value="1"/>
</dbReference>
<protein>
    <submittedName>
        <fullName evidence="8">SDR family oxidoreductase</fullName>
    </submittedName>
</protein>
<evidence type="ECO:0000313" key="8">
    <source>
        <dbReference type="EMBL" id="HIZ53155.1"/>
    </source>
</evidence>
<evidence type="ECO:0000256" key="6">
    <source>
        <dbReference type="ARBA" id="ARBA00023098"/>
    </source>
</evidence>
<reference evidence="8" key="2">
    <citation type="submission" date="2021-04" db="EMBL/GenBank/DDBJ databases">
        <authorList>
            <person name="Gilroy R."/>
        </authorList>
    </citation>
    <scope>NUCLEOTIDE SEQUENCE</scope>
    <source>
        <strain evidence="8">CHK172-16539</strain>
    </source>
</reference>
<dbReference type="Proteomes" id="UP000824063">
    <property type="component" value="Unassembled WGS sequence"/>
</dbReference>
<dbReference type="SUPFAM" id="SSF51735">
    <property type="entry name" value="NAD(P)-binding Rossmann-fold domains"/>
    <property type="match status" value="1"/>
</dbReference>
<dbReference type="InterPro" id="IPR036291">
    <property type="entry name" value="NAD(P)-bd_dom_sf"/>
</dbReference>
<dbReference type="Gene3D" id="3.40.50.720">
    <property type="entry name" value="NAD(P)-binding Rossmann-like Domain"/>
    <property type="match status" value="1"/>
</dbReference>
<dbReference type="GO" id="GO:0006633">
    <property type="term" value="P:fatty acid biosynthetic process"/>
    <property type="evidence" value="ECO:0007669"/>
    <property type="project" value="UniProtKB-KW"/>
</dbReference>
<evidence type="ECO:0000256" key="5">
    <source>
        <dbReference type="ARBA" id="ARBA00023002"/>
    </source>
</evidence>
<evidence type="ECO:0000256" key="4">
    <source>
        <dbReference type="ARBA" id="ARBA00022832"/>
    </source>
</evidence>
<gene>
    <name evidence="8" type="ORF">IAA20_04365</name>
</gene>
<name>A0A9D2F629_9ENTE</name>
<dbReference type="AlphaFoldDB" id="A0A9D2F629"/>
<proteinExistence type="inferred from homology"/>
<dbReference type="InterPro" id="IPR014358">
    <property type="entry name" value="Enoyl-ACP_Rdtase_NADH"/>
</dbReference>
<evidence type="ECO:0000313" key="9">
    <source>
        <dbReference type="Proteomes" id="UP000824063"/>
    </source>
</evidence>
<keyword evidence="3" id="KW-0444">Lipid biosynthesis</keyword>
<dbReference type="PANTHER" id="PTHR43159:SF2">
    <property type="entry name" value="ENOYL-[ACYL-CARRIER-PROTEIN] REDUCTASE [NADH], CHLOROPLASTIC"/>
    <property type="match status" value="1"/>
</dbReference>
<sequence length="102" mass="11391">MSFLAGKKIVVMGVANKRSIAWGCAQALRDQGAEVIYTYQSERMKKPLEKLLNGNEFLVECDVASDDRIERAFEEIKEYAGELHGVVHAVAYANKEDLQGEV</sequence>
<organism evidence="8 9">
    <name type="scientific">Candidatus Enterococcus avicola</name>
    <dbReference type="NCBI Taxonomy" id="2838561"/>
    <lineage>
        <taxon>Bacteria</taxon>
        <taxon>Bacillati</taxon>
        <taxon>Bacillota</taxon>
        <taxon>Bacilli</taxon>
        <taxon>Lactobacillales</taxon>
        <taxon>Enterococcaceae</taxon>
        <taxon>Enterococcus</taxon>
    </lineage>
</organism>
<keyword evidence="6" id="KW-0443">Lipid metabolism</keyword>
<keyword evidence="5" id="KW-0560">Oxidoreductase</keyword>
<feature type="non-terminal residue" evidence="8">
    <location>
        <position position="102"/>
    </location>
</feature>
<keyword evidence="4" id="KW-0276">Fatty acid metabolism</keyword>
<evidence type="ECO:0000256" key="3">
    <source>
        <dbReference type="ARBA" id="ARBA00022516"/>
    </source>
</evidence>
<evidence type="ECO:0000256" key="2">
    <source>
        <dbReference type="ARBA" id="ARBA00009233"/>
    </source>
</evidence>
<reference evidence="8" key="1">
    <citation type="journal article" date="2021" name="PeerJ">
        <title>Extensive microbial diversity within the chicken gut microbiome revealed by metagenomics and culture.</title>
        <authorList>
            <person name="Gilroy R."/>
            <person name="Ravi A."/>
            <person name="Getino M."/>
            <person name="Pursley I."/>
            <person name="Horton D.L."/>
            <person name="Alikhan N.F."/>
            <person name="Baker D."/>
            <person name="Gharbi K."/>
            <person name="Hall N."/>
            <person name="Watson M."/>
            <person name="Adriaenssens E.M."/>
            <person name="Foster-Nyarko E."/>
            <person name="Jarju S."/>
            <person name="Secka A."/>
            <person name="Antonio M."/>
            <person name="Oren A."/>
            <person name="Chaudhuri R.R."/>
            <person name="La Ragione R."/>
            <person name="Hildebrand F."/>
            <person name="Pallen M.J."/>
        </authorList>
    </citation>
    <scope>NUCLEOTIDE SEQUENCE</scope>
    <source>
        <strain evidence="8">CHK172-16539</strain>
    </source>
</reference>
<evidence type="ECO:0000256" key="1">
    <source>
        <dbReference type="ARBA" id="ARBA00005189"/>
    </source>
</evidence>
<dbReference type="PANTHER" id="PTHR43159">
    <property type="entry name" value="ENOYL-[ACYL-CARRIER-PROTEIN] REDUCTASE"/>
    <property type="match status" value="1"/>
</dbReference>
<keyword evidence="7" id="KW-0275">Fatty acid biosynthesis</keyword>